<evidence type="ECO:0000256" key="7">
    <source>
        <dbReference type="ARBA" id="ARBA00023157"/>
    </source>
</evidence>
<dbReference type="SUPFAM" id="SSF53474">
    <property type="entry name" value="alpha/beta-Hydrolases"/>
    <property type="match status" value="1"/>
</dbReference>
<accession>A0ABR1H6L8</accession>
<dbReference type="Gene3D" id="3.40.50.1820">
    <property type="entry name" value="alpha/beta hydrolase"/>
    <property type="match status" value="1"/>
</dbReference>
<sequence>MAISLAEACRPATFSPSVFGAEILKLEADLVTNYSASVPEAFRYTAPAVELQNATFCNVTISYTHPGQDDNIVVEAWLPVDNWNGRFQAVGGGGWVAGRFFLSYNAMNGALADGFATITTNAGIGDAQDSSPWALISPGNVNLYNLQNLASVSLEDEAVFGKTLIKNFYGRDPEYSYWNGCSQGGRQGLMLAQRYPTIYDGIAAGAPATQWTELVPYIQWPQQIMNELDYYPYGCELDAITAAAVSACDGLDGVTDGIIARTDECVATFDPFSVVGTSVKCPQLNGTEVQISREAAVVVNATWQGMLFSHGRQTFHGIAPGADLTGNSPRSFGQPGIAATNCTAGGCVGSASTLGSQWLQLFIAKNPNLDVTSLERHEFDNLVRLGGQQYRSIVSTADPDLTEFRDAGGKIITFHGLADNIIPPKATENYYNAVAEILPNIQDFYRYFEAPGLGHCFGGSSGQPNQLFSQLRAWVENGTAPERSNIKVNLPENKTQDRILCPYPEQAEFDTQCGDAGSEKCWSCVAR</sequence>
<dbReference type="InterPro" id="IPR029058">
    <property type="entry name" value="AB_hydrolase_fold"/>
</dbReference>
<proteinExistence type="inferred from homology"/>
<comment type="caution">
    <text evidence="9">The sequence shown here is derived from an EMBL/GenBank/DDBJ whole genome shotgun (WGS) entry which is preliminary data.</text>
</comment>
<dbReference type="EMBL" id="JAZAVJ010000067">
    <property type="protein sequence ID" value="KAK7416523.1"/>
    <property type="molecule type" value="Genomic_DNA"/>
</dbReference>
<keyword evidence="5 8" id="KW-0378">Hydrolase</keyword>
<evidence type="ECO:0000256" key="4">
    <source>
        <dbReference type="ARBA" id="ARBA00022729"/>
    </source>
</evidence>
<name>A0ABR1H6L8_9HYPO</name>
<dbReference type="PANTHER" id="PTHR33938:SF13">
    <property type="entry name" value="CARBOXYLIC ESTER HYDROLASE"/>
    <property type="match status" value="1"/>
</dbReference>
<dbReference type="PANTHER" id="PTHR33938">
    <property type="entry name" value="FERULOYL ESTERASE B-RELATED"/>
    <property type="match status" value="1"/>
</dbReference>
<keyword evidence="6" id="KW-0106">Calcium</keyword>
<evidence type="ECO:0000313" key="9">
    <source>
        <dbReference type="EMBL" id="KAK7416523.1"/>
    </source>
</evidence>
<evidence type="ECO:0000256" key="8">
    <source>
        <dbReference type="RuleBase" id="RU361238"/>
    </source>
</evidence>
<protein>
    <recommendedName>
        <fullName evidence="8">Carboxylic ester hydrolase</fullName>
        <ecNumber evidence="8">3.1.1.-</ecNumber>
    </recommendedName>
</protein>
<keyword evidence="4" id="KW-0732">Signal</keyword>
<keyword evidence="7" id="KW-1015">Disulfide bond</keyword>
<dbReference type="Proteomes" id="UP001498476">
    <property type="component" value="Unassembled WGS sequence"/>
</dbReference>
<keyword evidence="10" id="KW-1185">Reference proteome</keyword>
<comment type="similarity">
    <text evidence="1 8">Belongs to the tannase family.</text>
</comment>
<dbReference type="InterPro" id="IPR011118">
    <property type="entry name" value="Tannase/feruloyl_esterase"/>
</dbReference>
<reference evidence="9 10" key="1">
    <citation type="journal article" date="2025" name="Microbiol. Resour. Announc.">
        <title>Draft genome sequences for Neonectria magnoliae and Neonectria punicea, canker pathogens of Liriodendron tulipifera and Acer saccharum in West Virginia.</title>
        <authorList>
            <person name="Petronek H.M."/>
            <person name="Kasson M.T."/>
            <person name="Metheny A.M."/>
            <person name="Stauder C.M."/>
            <person name="Lovett B."/>
            <person name="Lynch S.C."/>
            <person name="Garnas J.R."/>
            <person name="Kasson L.R."/>
            <person name="Stajich J.E."/>
        </authorList>
    </citation>
    <scope>NUCLEOTIDE SEQUENCE [LARGE SCALE GENOMIC DNA]</scope>
    <source>
        <strain evidence="9 10">NRRL 64653</strain>
    </source>
</reference>
<evidence type="ECO:0000256" key="3">
    <source>
        <dbReference type="ARBA" id="ARBA00022723"/>
    </source>
</evidence>
<organism evidence="9 10">
    <name type="scientific">Neonectria punicea</name>
    <dbReference type="NCBI Taxonomy" id="979145"/>
    <lineage>
        <taxon>Eukaryota</taxon>
        <taxon>Fungi</taxon>
        <taxon>Dikarya</taxon>
        <taxon>Ascomycota</taxon>
        <taxon>Pezizomycotina</taxon>
        <taxon>Sordariomycetes</taxon>
        <taxon>Hypocreomycetidae</taxon>
        <taxon>Hypocreales</taxon>
        <taxon>Nectriaceae</taxon>
        <taxon>Neonectria</taxon>
    </lineage>
</organism>
<evidence type="ECO:0000256" key="5">
    <source>
        <dbReference type="ARBA" id="ARBA00022801"/>
    </source>
</evidence>
<evidence type="ECO:0000256" key="2">
    <source>
        <dbReference type="ARBA" id="ARBA00022487"/>
    </source>
</evidence>
<keyword evidence="3" id="KW-0479">Metal-binding</keyword>
<evidence type="ECO:0000256" key="6">
    <source>
        <dbReference type="ARBA" id="ARBA00022837"/>
    </source>
</evidence>
<gene>
    <name evidence="9" type="ORF">QQX98_005127</name>
</gene>
<evidence type="ECO:0000313" key="10">
    <source>
        <dbReference type="Proteomes" id="UP001498476"/>
    </source>
</evidence>
<evidence type="ECO:0000256" key="1">
    <source>
        <dbReference type="ARBA" id="ARBA00006249"/>
    </source>
</evidence>
<keyword evidence="2" id="KW-0719">Serine esterase</keyword>
<dbReference type="EC" id="3.1.1.-" evidence="8"/>
<dbReference type="Pfam" id="PF07519">
    <property type="entry name" value="Tannase"/>
    <property type="match status" value="1"/>
</dbReference>